<comment type="caution">
    <text evidence="1">The sequence shown here is derived from an EMBL/GenBank/DDBJ whole genome shotgun (WGS) entry which is preliminary data.</text>
</comment>
<evidence type="ECO:0000313" key="2">
    <source>
        <dbReference type="Proteomes" id="UP000499080"/>
    </source>
</evidence>
<name>A0A4Y2FT78_ARAVE</name>
<proteinExistence type="predicted"/>
<organism evidence="1 2">
    <name type="scientific">Araneus ventricosus</name>
    <name type="common">Orbweaver spider</name>
    <name type="synonym">Epeira ventricosa</name>
    <dbReference type="NCBI Taxonomy" id="182803"/>
    <lineage>
        <taxon>Eukaryota</taxon>
        <taxon>Metazoa</taxon>
        <taxon>Ecdysozoa</taxon>
        <taxon>Arthropoda</taxon>
        <taxon>Chelicerata</taxon>
        <taxon>Arachnida</taxon>
        <taxon>Araneae</taxon>
        <taxon>Araneomorphae</taxon>
        <taxon>Entelegynae</taxon>
        <taxon>Araneoidea</taxon>
        <taxon>Araneidae</taxon>
        <taxon>Araneus</taxon>
    </lineage>
</organism>
<reference evidence="1 2" key="1">
    <citation type="journal article" date="2019" name="Sci. Rep.">
        <title>Orb-weaving spider Araneus ventricosus genome elucidates the spidroin gene catalogue.</title>
        <authorList>
            <person name="Kono N."/>
            <person name="Nakamura H."/>
            <person name="Ohtoshi R."/>
            <person name="Moran D.A.P."/>
            <person name="Shinohara A."/>
            <person name="Yoshida Y."/>
            <person name="Fujiwara M."/>
            <person name="Mori M."/>
            <person name="Tomita M."/>
            <person name="Arakawa K."/>
        </authorList>
    </citation>
    <scope>NUCLEOTIDE SEQUENCE [LARGE SCALE GENOMIC DNA]</scope>
</reference>
<sequence>MYARSLNVIYLPWRIFKANLPRPCYLAFIQLNETDKKKLKHCFPLSFLSSKKKVCQVFPGRSDLKSRQRLTQIIKRKVMTREEGAERGFIVDDLCYLSLETGFAQ</sequence>
<evidence type="ECO:0000313" key="1">
    <source>
        <dbReference type="EMBL" id="GBM43578.1"/>
    </source>
</evidence>
<keyword evidence="2" id="KW-1185">Reference proteome</keyword>
<gene>
    <name evidence="1" type="ORF">AVEN_67087_1</name>
</gene>
<dbReference type="Proteomes" id="UP000499080">
    <property type="component" value="Unassembled WGS sequence"/>
</dbReference>
<accession>A0A4Y2FT78</accession>
<dbReference type="EMBL" id="BGPR01001034">
    <property type="protein sequence ID" value="GBM43578.1"/>
    <property type="molecule type" value="Genomic_DNA"/>
</dbReference>
<dbReference type="AlphaFoldDB" id="A0A4Y2FT78"/>
<protein>
    <submittedName>
        <fullName evidence="1">Uncharacterized protein</fullName>
    </submittedName>
</protein>